<dbReference type="EMBL" id="CP147711">
    <property type="protein sequence ID" value="WXC78648.1"/>
    <property type="molecule type" value="Genomic_DNA"/>
</dbReference>
<keyword evidence="2" id="KW-1185">Reference proteome</keyword>
<dbReference type="Proteomes" id="UP001432046">
    <property type="component" value="Chromosome"/>
</dbReference>
<reference evidence="1" key="2">
    <citation type="submission" date="2024-03" db="EMBL/GenBank/DDBJ databases">
        <authorList>
            <person name="Bromfield E.S.P."/>
            <person name="Cloutier S."/>
        </authorList>
    </citation>
    <scope>NUCLEOTIDE SEQUENCE</scope>
    <source>
        <strain evidence="1">5S5</strain>
    </source>
</reference>
<gene>
    <name evidence="1" type="ORF">WDK88_35570</name>
</gene>
<name>A0ABZ2NVR2_9BRAD</name>
<proteinExistence type="predicted"/>
<evidence type="ECO:0000313" key="2">
    <source>
        <dbReference type="Proteomes" id="UP001432046"/>
    </source>
</evidence>
<accession>A0ABZ2NVR2</accession>
<organism evidence="1 2">
    <name type="scientific">Bradyrhizobium septentrionale</name>
    <dbReference type="NCBI Taxonomy" id="1404411"/>
    <lineage>
        <taxon>Bacteria</taxon>
        <taxon>Pseudomonadati</taxon>
        <taxon>Pseudomonadota</taxon>
        <taxon>Alphaproteobacteria</taxon>
        <taxon>Hyphomicrobiales</taxon>
        <taxon>Nitrobacteraceae</taxon>
        <taxon>Bradyrhizobium</taxon>
    </lineage>
</organism>
<evidence type="ECO:0000313" key="1">
    <source>
        <dbReference type="EMBL" id="WXC78648.1"/>
    </source>
</evidence>
<protein>
    <submittedName>
        <fullName evidence="1">Uncharacterized protein</fullName>
    </submittedName>
</protein>
<reference evidence="1" key="1">
    <citation type="journal article" date="2021" name="Int. J. Syst. Evol. Microbiol.">
        <title>Bradyrhizobium septentrionale sp. nov. (sv. septentrionale) and Bradyrhizobium quebecense sp. nov. (sv. septentrionale) associated with legumes native to Canada possess rearranged symbiosis genes and numerous insertion sequences.</title>
        <authorList>
            <person name="Bromfield E.S.P."/>
            <person name="Cloutier S."/>
        </authorList>
    </citation>
    <scope>NUCLEOTIDE SEQUENCE</scope>
    <source>
        <strain evidence="1">5S5</strain>
    </source>
</reference>
<dbReference type="RefSeq" id="WP_338833743.1">
    <property type="nucleotide sequence ID" value="NZ_CP147711.1"/>
</dbReference>
<sequence>MAEDTGKESSEFFCGHFAGGHGKFPVLDLSEPRDVARDRDVIGRVGKHHLRALLSKQRLVGLGLGGIAANQAVLANSPDTANLASRRSFGERDRLIRAIDQDRIGKAKSSDRLCDLSDLLL</sequence>